<dbReference type="Proteomes" id="UP001066276">
    <property type="component" value="Chromosome 9"/>
</dbReference>
<evidence type="ECO:0000256" key="1">
    <source>
        <dbReference type="SAM" id="MobiDB-lite"/>
    </source>
</evidence>
<gene>
    <name evidence="2" type="ORF">NDU88_005740</name>
</gene>
<organism evidence="2 3">
    <name type="scientific">Pleurodeles waltl</name>
    <name type="common">Iberian ribbed newt</name>
    <dbReference type="NCBI Taxonomy" id="8319"/>
    <lineage>
        <taxon>Eukaryota</taxon>
        <taxon>Metazoa</taxon>
        <taxon>Chordata</taxon>
        <taxon>Craniata</taxon>
        <taxon>Vertebrata</taxon>
        <taxon>Euteleostomi</taxon>
        <taxon>Amphibia</taxon>
        <taxon>Batrachia</taxon>
        <taxon>Caudata</taxon>
        <taxon>Salamandroidea</taxon>
        <taxon>Salamandridae</taxon>
        <taxon>Pleurodelinae</taxon>
        <taxon>Pleurodeles</taxon>
    </lineage>
</organism>
<proteinExistence type="predicted"/>
<feature type="compositionally biased region" description="Low complexity" evidence="1">
    <location>
        <begin position="17"/>
        <end position="31"/>
    </location>
</feature>
<dbReference type="AlphaFoldDB" id="A0AAV7N120"/>
<sequence length="104" mass="11600">MWPVNKPDLCWRCHPCSGSSSRQSQSGITSGNKGGTSRSLKAGSCEEEGEQRRSSYQRRWRKEQCRPAETGRRRGSVQSGGVGKKTQGKNPRKIIPKPRKATQQ</sequence>
<accession>A0AAV7N120</accession>
<feature type="compositionally biased region" description="Basic residues" evidence="1">
    <location>
        <begin position="86"/>
        <end position="104"/>
    </location>
</feature>
<comment type="caution">
    <text evidence="2">The sequence shown here is derived from an EMBL/GenBank/DDBJ whole genome shotgun (WGS) entry which is preliminary data.</text>
</comment>
<dbReference type="EMBL" id="JANPWB010000013">
    <property type="protein sequence ID" value="KAJ1108364.1"/>
    <property type="molecule type" value="Genomic_DNA"/>
</dbReference>
<feature type="region of interest" description="Disordered" evidence="1">
    <location>
        <begin position="15"/>
        <end position="104"/>
    </location>
</feature>
<evidence type="ECO:0000313" key="3">
    <source>
        <dbReference type="Proteomes" id="UP001066276"/>
    </source>
</evidence>
<feature type="compositionally biased region" description="Basic and acidic residues" evidence="1">
    <location>
        <begin position="62"/>
        <end position="72"/>
    </location>
</feature>
<name>A0AAV7N120_PLEWA</name>
<keyword evidence="3" id="KW-1185">Reference proteome</keyword>
<protein>
    <submittedName>
        <fullName evidence="2">Uncharacterized protein</fullName>
    </submittedName>
</protein>
<reference evidence="2" key="1">
    <citation type="journal article" date="2022" name="bioRxiv">
        <title>Sequencing and chromosome-scale assembly of the giantPleurodeles waltlgenome.</title>
        <authorList>
            <person name="Brown T."/>
            <person name="Elewa A."/>
            <person name="Iarovenko S."/>
            <person name="Subramanian E."/>
            <person name="Araus A.J."/>
            <person name="Petzold A."/>
            <person name="Susuki M."/>
            <person name="Suzuki K.-i.T."/>
            <person name="Hayashi T."/>
            <person name="Toyoda A."/>
            <person name="Oliveira C."/>
            <person name="Osipova E."/>
            <person name="Leigh N.D."/>
            <person name="Simon A."/>
            <person name="Yun M.H."/>
        </authorList>
    </citation>
    <scope>NUCLEOTIDE SEQUENCE</scope>
    <source>
        <strain evidence="2">20211129_DDA</strain>
        <tissue evidence="2">Liver</tissue>
    </source>
</reference>
<evidence type="ECO:0000313" key="2">
    <source>
        <dbReference type="EMBL" id="KAJ1108364.1"/>
    </source>
</evidence>